<organism evidence="5 6">
    <name type="scientific">Anopheles melas</name>
    <dbReference type="NCBI Taxonomy" id="34690"/>
    <lineage>
        <taxon>Eukaryota</taxon>
        <taxon>Metazoa</taxon>
        <taxon>Ecdysozoa</taxon>
        <taxon>Arthropoda</taxon>
        <taxon>Hexapoda</taxon>
        <taxon>Insecta</taxon>
        <taxon>Pterygota</taxon>
        <taxon>Neoptera</taxon>
        <taxon>Endopterygota</taxon>
        <taxon>Diptera</taxon>
        <taxon>Nematocera</taxon>
        <taxon>Culicoidea</taxon>
        <taxon>Culicidae</taxon>
        <taxon>Anophelinae</taxon>
        <taxon>Anopheles</taxon>
    </lineage>
</organism>
<dbReference type="PROSITE" id="PS50102">
    <property type="entry name" value="RRM"/>
    <property type="match status" value="4"/>
</dbReference>
<feature type="domain" description="RRM" evidence="4">
    <location>
        <begin position="92"/>
        <end position="162"/>
    </location>
</feature>
<feature type="domain" description="RRM" evidence="4">
    <location>
        <begin position="413"/>
        <end position="489"/>
    </location>
</feature>
<evidence type="ECO:0000256" key="2">
    <source>
        <dbReference type="PROSITE-ProRule" id="PRU00176"/>
    </source>
</evidence>
<feature type="region of interest" description="Disordered" evidence="3">
    <location>
        <begin position="891"/>
        <end position="910"/>
    </location>
</feature>
<evidence type="ECO:0000256" key="1">
    <source>
        <dbReference type="ARBA" id="ARBA00022884"/>
    </source>
</evidence>
<keyword evidence="1 2" id="KW-0694">RNA-binding</keyword>
<dbReference type="InterPro" id="IPR035979">
    <property type="entry name" value="RBD_domain_sf"/>
</dbReference>
<dbReference type="CDD" id="cd00590">
    <property type="entry name" value="RRM_SF"/>
    <property type="match status" value="3"/>
</dbReference>
<feature type="domain" description="RRM" evidence="4">
    <location>
        <begin position="197"/>
        <end position="273"/>
    </location>
</feature>
<keyword evidence="6" id="KW-1185">Reference proteome</keyword>
<sequence length="1071" mass="119873">MGDNNKNEYYFGNLPKSATEGELRTFLKDCGKITGFEYRLAKCSYCPTKIAYVKFAESLSREKELDLNKQMFKEKRLFCASTRAEPFFTPLLSVVVRYLNEHITEEDLYTHFEAVGSVECVQKPSQNYAYVSFKDNASIKAAMELKKPLKGIEPYIVEVKRKISMFLEQKKAVAYTSIRDKCDTLDLVYDPDAEHETTLLVTNIPRNTEEDDVVEFLGRFGKIVDWEMQKSASCVMSNIGYVTYQHPKMARTAFLHAPLNFQGFGMEVYNRLLGYTSNPSDQAVIIQRTSVYITNDEIFETFSEHGRVEYIQRIDAVNYNTIVRMDSEKAARDVNLLKLVAGETVAIRPYSAKRYVTPTYAPRSTDTRTPPRRTRKENMLLHINDIEERKNMSLLPTAFNPQYCNPNPQYYRNEVQVWNYGPRQGLIEFRDYFKKYGTVINLRELKEYSSSPIRVAYLSFETKLEAKRVCKLNNSFMCSRRLVILMADHCIVHDPKLCVKVTDLTEEIADEDIYDRFSMIGDVKYVYRPKVEVAIVCMAKEKCQARAMKVMCVGRFCVTVSSLPGSNNPQQGMGGTQTNDGPPGMMQNSAPINPNVGPGAGAPWSGPVQNAPMGPRPMRPMGPVGPMGPMGPMRPMGPMTPMGPMAPMGPMGPMGPSNPGGLGSWIPPPMSGGMSRPAGPMSGGPMQLGGQEISPRMRGLMQTVEAQMIKCKNFTALSMANQFNLVRDIVNQCVTFPYFLSLSGDDKIRYLINGDSGFQQLSSFTLFTYPEQLQMLSIIEDYYRSTSEPGSLPPRSASTPSNTLVVLTNDTGVEAPLPKSAPIDSEHSPMGEQDVDDDDDIPPAPSPPPAPSFRSRSPTPTNDEDEWKSASTGSINGSEVQKRLLESFAAASAQNKRAKTGLDPPAYKRANWPERPFVQVSNLPKKASKQYIAKLFSHYGKVEFVSETKTFTPDSKTMIVKFETMYQAYMALEQNLKTVLGRLIRVTVHETRYKMSANRGIGVTCNGPYSEVEIFETFKSCGNIVFMRTVGTPGNEVCVLDYQNKDSAAAALKITYLHNGSRCKAVPYSLH</sequence>
<dbReference type="VEuPathDB" id="VectorBase:AMEC004565"/>
<dbReference type="SUPFAM" id="SSF54928">
    <property type="entry name" value="RNA-binding domain, RBD"/>
    <property type="match status" value="4"/>
</dbReference>
<evidence type="ECO:0000259" key="4">
    <source>
        <dbReference type="PROSITE" id="PS50102"/>
    </source>
</evidence>
<feature type="compositionally biased region" description="Low complexity" evidence="3">
    <location>
        <begin position="852"/>
        <end position="861"/>
    </location>
</feature>
<accession>A0A182TLM3</accession>
<feature type="domain" description="RRM" evidence="4">
    <location>
        <begin position="916"/>
        <end position="991"/>
    </location>
</feature>
<dbReference type="InterPro" id="IPR012677">
    <property type="entry name" value="Nucleotide-bd_a/b_plait_sf"/>
</dbReference>
<feature type="compositionally biased region" description="Polar residues" evidence="3">
    <location>
        <begin position="564"/>
        <end position="592"/>
    </location>
</feature>
<dbReference type="Pfam" id="PF00076">
    <property type="entry name" value="RRM_1"/>
    <property type="match status" value="3"/>
</dbReference>
<feature type="region of interest" description="Disordered" evidence="3">
    <location>
        <begin position="564"/>
        <end position="605"/>
    </location>
</feature>
<name>A0A182TLM3_9DIPT</name>
<protein>
    <recommendedName>
        <fullName evidence="4">RRM domain-containing protein</fullName>
    </recommendedName>
</protein>
<proteinExistence type="predicted"/>
<evidence type="ECO:0000256" key="3">
    <source>
        <dbReference type="SAM" id="MobiDB-lite"/>
    </source>
</evidence>
<dbReference type="Proteomes" id="UP000075902">
    <property type="component" value="Unassembled WGS sequence"/>
</dbReference>
<evidence type="ECO:0000313" key="6">
    <source>
        <dbReference type="Proteomes" id="UP000075902"/>
    </source>
</evidence>
<dbReference type="InterPro" id="IPR000504">
    <property type="entry name" value="RRM_dom"/>
</dbReference>
<feature type="compositionally biased region" description="Pro residues" evidence="3">
    <location>
        <begin position="842"/>
        <end position="851"/>
    </location>
</feature>
<reference evidence="5" key="2">
    <citation type="submission" date="2020-05" db="UniProtKB">
        <authorList>
            <consortium name="EnsemblMetazoa"/>
        </authorList>
    </citation>
    <scope>IDENTIFICATION</scope>
    <source>
        <strain evidence="5">CM1001059</strain>
    </source>
</reference>
<evidence type="ECO:0000313" key="5">
    <source>
        <dbReference type="EnsemblMetazoa" id="AMEC004565-PA"/>
    </source>
</evidence>
<dbReference type="STRING" id="34690.A0A182TLM3"/>
<dbReference type="AlphaFoldDB" id="A0A182TLM3"/>
<dbReference type="GO" id="GO:0003723">
    <property type="term" value="F:RNA binding"/>
    <property type="evidence" value="ECO:0007669"/>
    <property type="project" value="UniProtKB-UniRule"/>
</dbReference>
<dbReference type="PANTHER" id="PTHR32343">
    <property type="entry name" value="SERINE/ARGININE-RICH SPLICING FACTOR"/>
    <property type="match status" value="1"/>
</dbReference>
<dbReference type="EnsemblMetazoa" id="AMEC004565-RA">
    <property type="protein sequence ID" value="AMEC004565-PA"/>
    <property type="gene ID" value="AMEC004565"/>
</dbReference>
<reference evidence="6" key="1">
    <citation type="submission" date="2014-01" db="EMBL/GenBank/DDBJ databases">
        <title>The Genome Sequence of Anopheles melas CM1001059_A (V2).</title>
        <authorList>
            <consortium name="The Broad Institute Genomics Platform"/>
            <person name="Neafsey D.E."/>
            <person name="Besansky N."/>
            <person name="Howell P."/>
            <person name="Walton C."/>
            <person name="Young S.K."/>
            <person name="Zeng Q."/>
            <person name="Gargeya S."/>
            <person name="Fitzgerald M."/>
            <person name="Haas B."/>
            <person name="Abouelleil A."/>
            <person name="Allen A.W."/>
            <person name="Alvarado L."/>
            <person name="Arachchi H.M."/>
            <person name="Berlin A.M."/>
            <person name="Chapman S.B."/>
            <person name="Gainer-Dewar J."/>
            <person name="Goldberg J."/>
            <person name="Griggs A."/>
            <person name="Gujja S."/>
            <person name="Hansen M."/>
            <person name="Howarth C."/>
            <person name="Imamovic A."/>
            <person name="Ireland A."/>
            <person name="Larimer J."/>
            <person name="McCowan C."/>
            <person name="Murphy C."/>
            <person name="Pearson M."/>
            <person name="Poon T.W."/>
            <person name="Priest M."/>
            <person name="Roberts A."/>
            <person name="Saif S."/>
            <person name="Shea T."/>
            <person name="Sisk P."/>
            <person name="Sykes S."/>
            <person name="Wortman J."/>
            <person name="Nusbaum C."/>
            <person name="Birren B."/>
        </authorList>
    </citation>
    <scope>NUCLEOTIDE SEQUENCE [LARGE SCALE GENOMIC DNA]</scope>
    <source>
        <strain evidence="6">CM1001059</strain>
    </source>
</reference>
<dbReference type="SMART" id="SM00360">
    <property type="entry name" value="RRM"/>
    <property type="match status" value="6"/>
</dbReference>
<feature type="region of interest" description="Disordered" evidence="3">
    <location>
        <begin position="813"/>
        <end position="876"/>
    </location>
</feature>
<dbReference type="Gene3D" id="3.30.70.330">
    <property type="match status" value="5"/>
</dbReference>
<dbReference type="PANTHER" id="PTHR32343:SF10">
    <property type="entry name" value="RNA-BINDING REGION RNP-1 DOMAIN-CONTAINING PROTEIN"/>
    <property type="match status" value="1"/>
</dbReference>